<evidence type="ECO:0000313" key="2">
    <source>
        <dbReference type="Proteomes" id="UP000294739"/>
    </source>
</evidence>
<sequence>MQNLPAERRPRIVYDAALQAEVTLTYDDEGLVVTFGQIEPSRTGSWGVVVHALRTAAMEVDS</sequence>
<dbReference type="EMBL" id="SMKZ01000013">
    <property type="protein sequence ID" value="TDE10664.1"/>
    <property type="molecule type" value="Genomic_DNA"/>
</dbReference>
<dbReference type="Proteomes" id="UP000294739">
    <property type="component" value="Unassembled WGS sequence"/>
</dbReference>
<organism evidence="1 2">
    <name type="scientific">Jiangella asiatica</name>
    <dbReference type="NCBI Taxonomy" id="2530372"/>
    <lineage>
        <taxon>Bacteria</taxon>
        <taxon>Bacillati</taxon>
        <taxon>Actinomycetota</taxon>
        <taxon>Actinomycetes</taxon>
        <taxon>Jiangellales</taxon>
        <taxon>Jiangellaceae</taxon>
        <taxon>Jiangella</taxon>
    </lineage>
</organism>
<dbReference type="InParanoid" id="A0A4R5DFU7"/>
<evidence type="ECO:0000313" key="1">
    <source>
        <dbReference type="EMBL" id="TDE10664.1"/>
    </source>
</evidence>
<comment type="caution">
    <text evidence="1">The sequence shown here is derived from an EMBL/GenBank/DDBJ whole genome shotgun (WGS) entry which is preliminary data.</text>
</comment>
<accession>A0A4R5DFU7</accession>
<proteinExistence type="predicted"/>
<keyword evidence="2" id="KW-1185">Reference proteome</keyword>
<dbReference type="AlphaFoldDB" id="A0A4R5DFU7"/>
<dbReference type="RefSeq" id="WP_131894451.1">
    <property type="nucleotide sequence ID" value="NZ_SMKZ01000013.1"/>
</dbReference>
<dbReference type="OrthoDB" id="9912711at2"/>
<gene>
    <name evidence="1" type="ORF">E1269_11360</name>
</gene>
<reference evidence="1 2" key="1">
    <citation type="submission" date="2019-03" db="EMBL/GenBank/DDBJ databases">
        <title>Draft genome sequences of novel Actinobacteria.</title>
        <authorList>
            <person name="Sahin N."/>
            <person name="Ay H."/>
            <person name="Saygin H."/>
        </authorList>
    </citation>
    <scope>NUCLEOTIDE SEQUENCE [LARGE SCALE GENOMIC DNA]</scope>
    <source>
        <strain evidence="1 2">5K138</strain>
    </source>
</reference>
<protein>
    <submittedName>
        <fullName evidence="1">Uncharacterized protein</fullName>
    </submittedName>
</protein>
<name>A0A4R5DFU7_9ACTN</name>